<protein>
    <recommendedName>
        <fullName evidence="2">Tetratricopeptide repeat protein</fullName>
    </recommendedName>
</protein>
<comment type="caution">
    <text evidence="1">The sequence shown here is derived from an EMBL/GenBank/DDBJ whole genome shotgun (WGS) entry which is preliminary data.</text>
</comment>
<evidence type="ECO:0000313" key="1">
    <source>
        <dbReference type="EMBL" id="MPM22901.1"/>
    </source>
</evidence>
<evidence type="ECO:0008006" key="2">
    <source>
        <dbReference type="Google" id="ProtNLM"/>
    </source>
</evidence>
<proteinExistence type="predicted"/>
<gene>
    <name evidence="1" type="ORF">SDC9_69361</name>
</gene>
<dbReference type="EMBL" id="VSSQ01003911">
    <property type="protein sequence ID" value="MPM22901.1"/>
    <property type="molecule type" value="Genomic_DNA"/>
</dbReference>
<accession>A0A644Y4P1</accession>
<reference evidence="1" key="1">
    <citation type="submission" date="2019-08" db="EMBL/GenBank/DDBJ databases">
        <authorList>
            <person name="Kucharzyk K."/>
            <person name="Murdoch R.W."/>
            <person name="Higgins S."/>
            <person name="Loffler F."/>
        </authorList>
    </citation>
    <scope>NUCLEOTIDE SEQUENCE</scope>
</reference>
<sequence length="440" mass="49338">MKKARVILFALMLSLALNSGFAQGKWGKDSTQCLMALNNLKQYHESKSFTEAYPELLAALKYCPPKSSVNMYVYGQSVYKFLAEKATNPERKKALIDSLALMYDSRANYFPRYAVKAQTYKTYDLISLGANDEIVYKELLKTIEVAGENTESAIFVLALHKAKDLMDKGKLTADAVMDLYTKGSPILEAQTKSADNEIKQAAETAKKDFESLFAVSGVANCENLVKLFTPRFEANPNDKDLVTKVVALLNNAGCVKEDLFLKSVESLNKLEPSYLTAYYLYRLYASKEDNATATKYLQEAIESQGSDDIQDGEYLMELATYYFHKFKNNAKAIEYAKLAVSKNQAMAGKAYMLIGSIWATNKCGGNEVEQRAHFWVAVDYFNKAKNADSSLAEEADKFISTYRQYFPAQEEAFMYDIMDGSSYTVACGGLRETTIVKTRK</sequence>
<dbReference type="AlphaFoldDB" id="A0A644Y4P1"/>
<organism evidence="1">
    <name type="scientific">bioreactor metagenome</name>
    <dbReference type="NCBI Taxonomy" id="1076179"/>
    <lineage>
        <taxon>unclassified sequences</taxon>
        <taxon>metagenomes</taxon>
        <taxon>ecological metagenomes</taxon>
    </lineage>
</organism>
<name>A0A644Y4P1_9ZZZZ</name>